<organism evidence="6 7">
    <name type="scientific">Candidatus Scalindua rubra</name>
    <dbReference type="NCBI Taxonomy" id="1872076"/>
    <lineage>
        <taxon>Bacteria</taxon>
        <taxon>Pseudomonadati</taxon>
        <taxon>Planctomycetota</taxon>
        <taxon>Candidatus Brocadiia</taxon>
        <taxon>Candidatus Brocadiales</taxon>
        <taxon>Candidatus Scalinduaceae</taxon>
        <taxon>Candidatus Scalindua</taxon>
    </lineage>
</organism>
<dbReference type="InterPro" id="IPR051453">
    <property type="entry name" value="MBL_Glyoxalase_II"/>
</dbReference>
<dbReference type="SMART" id="SM00849">
    <property type="entry name" value="Lactamase_B"/>
    <property type="match status" value="1"/>
</dbReference>
<keyword evidence="3 6" id="KW-0378">Hydrolase</keyword>
<dbReference type="Proteomes" id="UP000094056">
    <property type="component" value="Unassembled WGS sequence"/>
</dbReference>
<sequence length="214" mass="23904">MLNIQKFELGPLEACCYIISTRISSKAVIIDPGEETDKIIDYINKKKLDPIILINTHGHGDHIGGNKELKKRYPDIQICVHNDDAEMLTDPYKNLSLLSGKRYVSPPANRILNHNDKIMFDEYTFRILHLPGHTSGGIGIYTDSTCNGEAPVLFSGDTLFAGGIGRTDLPGGSYHLLIQSIKQYIFTLDENTIIHPGHGSSTTVEVEKERFNFF</sequence>
<name>A0A1E3XGF1_9BACT</name>
<dbReference type="AlphaFoldDB" id="A0A1E3XGF1"/>
<feature type="domain" description="Metallo-beta-lactamase" evidence="5">
    <location>
        <begin position="13"/>
        <end position="198"/>
    </location>
</feature>
<dbReference type="Pfam" id="PF00753">
    <property type="entry name" value="Lactamase_B"/>
    <property type="match status" value="1"/>
</dbReference>
<gene>
    <name evidence="6" type="ORF">SCARUB_00124</name>
</gene>
<keyword evidence="2" id="KW-0479">Metal-binding</keyword>
<evidence type="ECO:0000256" key="1">
    <source>
        <dbReference type="ARBA" id="ARBA00001947"/>
    </source>
</evidence>
<dbReference type="Gene3D" id="3.60.15.10">
    <property type="entry name" value="Ribonuclease Z/Hydroxyacylglutathione hydrolase-like"/>
    <property type="match status" value="1"/>
</dbReference>
<dbReference type="InterPro" id="IPR036866">
    <property type="entry name" value="RibonucZ/Hydroxyglut_hydro"/>
</dbReference>
<comment type="cofactor">
    <cofactor evidence="1">
        <name>Zn(2+)</name>
        <dbReference type="ChEBI" id="CHEBI:29105"/>
    </cofactor>
</comment>
<protein>
    <submittedName>
        <fullName evidence="6">Putative hydroxyacylglutathione hydrolase</fullName>
    </submittedName>
</protein>
<evidence type="ECO:0000256" key="4">
    <source>
        <dbReference type="ARBA" id="ARBA00022833"/>
    </source>
</evidence>
<dbReference type="InterPro" id="IPR001279">
    <property type="entry name" value="Metallo-B-lactamas"/>
</dbReference>
<dbReference type="GO" id="GO:0046872">
    <property type="term" value="F:metal ion binding"/>
    <property type="evidence" value="ECO:0007669"/>
    <property type="project" value="UniProtKB-KW"/>
</dbReference>
<dbReference type="GO" id="GO:0016787">
    <property type="term" value="F:hydrolase activity"/>
    <property type="evidence" value="ECO:0007669"/>
    <property type="project" value="UniProtKB-KW"/>
</dbReference>
<proteinExistence type="predicted"/>
<evidence type="ECO:0000259" key="5">
    <source>
        <dbReference type="SMART" id="SM00849"/>
    </source>
</evidence>
<comment type="caution">
    <text evidence="6">The sequence shown here is derived from an EMBL/GenBank/DDBJ whole genome shotgun (WGS) entry which is preliminary data.</text>
</comment>
<dbReference type="PANTHER" id="PTHR46233:SF3">
    <property type="entry name" value="HYDROXYACYLGLUTATHIONE HYDROLASE GLOC"/>
    <property type="match status" value="1"/>
</dbReference>
<evidence type="ECO:0000256" key="2">
    <source>
        <dbReference type="ARBA" id="ARBA00022723"/>
    </source>
</evidence>
<evidence type="ECO:0000256" key="3">
    <source>
        <dbReference type="ARBA" id="ARBA00022801"/>
    </source>
</evidence>
<evidence type="ECO:0000313" key="6">
    <source>
        <dbReference type="EMBL" id="ODS34688.1"/>
    </source>
</evidence>
<keyword evidence="4" id="KW-0862">Zinc</keyword>
<dbReference type="SUPFAM" id="SSF56281">
    <property type="entry name" value="Metallo-hydrolase/oxidoreductase"/>
    <property type="match status" value="1"/>
</dbReference>
<dbReference type="CDD" id="cd06262">
    <property type="entry name" value="metallo-hydrolase-like_MBL-fold"/>
    <property type="match status" value="1"/>
</dbReference>
<evidence type="ECO:0000313" key="7">
    <source>
        <dbReference type="Proteomes" id="UP000094056"/>
    </source>
</evidence>
<dbReference type="EMBL" id="MAYW01000002">
    <property type="protein sequence ID" value="ODS34688.1"/>
    <property type="molecule type" value="Genomic_DNA"/>
</dbReference>
<reference evidence="6 7" key="1">
    <citation type="submission" date="2016-07" db="EMBL/GenBank/DDBJ databases">
        <title>Draft genome of Scalindua rubra, obtained from a brine-seawater interface in the Red Sea, sheds light on salt adaptation in anammox bacteria.</title>
        <authorList>
            <person name="Speth D.R."/>
            <person name="Lagkouvardos I."/>
            <person name="Wang Y."/>
            <person name="Qian P.-Y."/>
            <person name="Dutilh B.E."/>
            <person name="Jetten M.S."/>
        </authorList>
    </citation>
    <scope>NUCLEOTIDE SEQUENCE [LARGE SCALE GENOMIC DNA]</scope>
    <source>
        <strain evidence="6">BSI-1</strain>
    </source>
</reference>
<dbReference type="PANTHER" id="PTHR46233">
    <property type="entry name" value="HYDROXYACYLGLUTATHIONE HYDROLASE GLOC"/>
    <property type="match status" value="1"/>
</dbReference>
<accession>A0A1E3XGF1</accession>